<dbReference type="InterPro" id="IPR051700">
    <property type="entry name" value="STE20_Ser-Thr_kinase"/>
</dbReference>
<name>A0ABQ9F0D9_TEGGR</name>
<dbReference type="PANTHER" id="PTHR47096">
    <property type="entry name" value="MISSHAPEN LIKE KINASE 1"/>
    <property type="match status" value="1"/>
</dbReference>
<accession>A0ABQ9F0D9</accession>
<gene>
    <name evidence="2" type="ORF">KUTeg_012733</name>
</gene>
<dbReference type="PANTHER" id="PTHR47096:SF1">
    <property type="entry name" value="MISSHAPEN LIKE KINASE 1"/>
    <property type="match status" value="1"/>
</dbReference>
<sequence length="255" mass="29068">MTTEINMVFTEGTIVDDSFKFYRIVDNYYYMLVENKSENAILDAERAKDRRSEINRSEGKTPLSKQSSNSSAPGALSALQSPRHSNSGVLPDLLPPHTPPQSRSPPTPQRPQDKTTSDEYRQAVMNTPAMRHERSFSAFGFGAGGSTISSIASQQSRRGSQINVNVTPSQTETEGDTPEIRKYKKKFSSDILCAALWGKYNNYLPFIYLFNTMKLLSLQPQFLAQDGDFSRWRYWKDRIYWSRYQGGKTRLEFIT</sequence>
<evidence type="ECO:0000313" key="3">
    <source>
        <dbReference type="Proteomes" id="UP001217089"/>
    </source>
</evidence>
<reference evidence="2 3" key="1">
    <citation type="submission" date="2022-12" db="EMBL/GenBank/DDBJ databases">
        <title>Chromosome-level genome of Tegillarca granosa.</title>
        <authorList>
            <person name="Kim J."/>
        </authorList>
    </citation>
    <scope>NUCLEOTIDE SEQUENCE [LARGE SCALE GENOMIC DNA]</scope>
    <source>
        <strain evidence="2">Teg-2019</strain>
        <tissue evidence="2">Adductor muscle</tissue>
    </source>
</reference>
<protein>
    <submittedName>
        <fullName evidence="2">Uncharacterized protein</fullName>
    </submittedName>
</protein>
<dbReference type="Proteomes" id="UP001217089">
    <property type="component" value="Unassembled WGS sequence"/>
</dbReference>
<feature type="compositionally biased region" description="Basic and acidic residues" evidence="1">
    <location>
        <begin position="44"/>
        <end position="59"/>
    </location>
</feature>
<organism evidence="2 3">
    <name type="scientific">Tegillarca granosa</name>
    <name type="common">Malaysian cockle</name>
    <name type="synonym">Anadara granosa</name>
    <dbReference type="NCBI Taxonomy" id="220873"/>
    <lineage>
        <taxon>Eukaryota</taxon>
        <taxon>Metazoa</taxon>
        <taxon>Spiralia</taxon>
        <taxon>Lophotrochozoa</taxon>
        <taxon>Mollusca</taxon>
        <taxon>Bivalvia</taxon>
        <taxon>Autobranchia</taxon>
        <taxon>Pteriomorphia</taxon>
        <taxon>Arcoida</taxon>
        <taxon>Arcoidea</taxon>
        <taxon>Arcidae</taxon>
        <taxon>Tegillarca</taxon>
    </lineage>
</organism>
<feature type="region of interest" description="Disordered" evidence="1">
    <location>
        <begin position="44"/>
        <end position="118"/>
    </location>
</feature>
<feature type="compositionally biased region" description="Pro residues" evidence="1">
    <location>
        <begin position="93"/>
        <end position="109"/>
    </location>
</feature>
<keyword evidence="3" id="KW-1185">Reference proteome</keyword>
<proteinExistence type="predicted"/>
<dbReference type="EMBL" id="JARBDR010000640">
    <property type="protein sequence ID" value="KAJ8310868.1"/>
    <property type="molecule type" value="Genomic_DNA"/>
</dbReference>
<evidence type="ECO:0000256" key="1">
    <source>
        <dbReference type="SAM" id="MobiDB-lite"/>
    </source>
</evidence>
<comment type="caution">
    <text evidence="2">The sequence shown here is derived from an EMBL/GenBank/DDBJ whole genome shotgun (WGS) entry which is preliminary data.</text>
</comment>
<feature type="compositionally biased region" description="Polar residues" evidence="1">
    <location>
        <begin position="63"/>
        <end position="88"/>
    </location>
</feature>
<evidence type="ECO:0000313" key="2">
    <source>
        <dbReference type="EMBL" id="KAJ8310868.1"/>
    </source>
</evidence>